<dbReference type="RefSeq" id="WP_073613485.1">
    <property type="nucleotide sequence ID" value="NZ_FRFE01000009.1"/>
</dbReference>
<gene>
    <name evidence="3" type="ORF">SAMN02745220_02186</name>
</gene>
<dbReference type="AlphaFoldDB" id="A0A1M7Y6G8"/>
<keyword evidence="4" id="KW-1185">Reference proteome</keyword>
<keyword evidence="1" id="KW-0175">Coiled coil</keyword>
<organism evidence="3 4">
    <name type="scientific">Desulfopila aestuarii DSM 18488</name>
    <dbReference type="NCBI Taxonomy" id="1121416"/>
    <lineage>
        <taxon>Bacteria</taxon>
        <taxon>Pseudomonadati</taxon>
        <taxon>Thermodesulfobacteriota</taxon>
        <taxon>Desulfobulbia</taxon>
        <taxon>Desulfobulbales</taxon>
        <taxon>Desulfocapsaceae</taxon>
        <taxon>Desulfopila</taxon>
    </lineage>
</organism>
<reference evidence="3 4" key="1">
    <citation type="submission" date="2016-12" db="EMBL/GenBank/DDBJ databases">
        <authorList>
            <person name="Song W.-J."/>
            <person name="Kurnit D.M."/>
        </authorList>
    </citation>
    <scope>NUCLEOTIDE SEQUENCE [LARGE SCALE GENOMIC DNA]</scope>
    <source>
        <strain evidence="3 4">DSM 18488</strain>
    </source>
</reference>
<sequence length="510" mass="58041">MIKRFSVMALAGLLVFPAVSMAGGSSNVADLERKIEELSRQLNDLKAAMEEQAETNEEQDVALEDLDERSEDWDLAARIKFYGDYRGRLDYYSADRKFGSDVDNDTLWTNRFRLNMRAKATENMEFKARLAMFKAWGNQSGFYDASGAMWPVFDGNVTRTPEDSALYVDRVFVNWNNIGGIPMWFSIGRRPTTDGPPAEMRMGTDERMATPMSFMDWPFDGISVGYAWSWGNETMGDSRIRFCYGRGFEAGLQADNSPQSADNIDDMDFAGLSWDVMKKDDRFLYLQSYVAFNVIRYPDFQNPDDTDYYNSIYGDNDNLGKIWHSAAVYEDKVSNLNYFIAGGLSYAMPDDSGWGMFSDFARMGAGLKGPNYDNETGYSLYAGVRYDIDDIGLKVGGEFNWGSQYWIAMAPGHDEIYMSKLATRGQVYEAYLIYDLPTGDVISKYAKTFMRLGYQHYEYDYAGSGDWNMYPYDLGSSSDMMYMNGLVNAGMANDPVERADQVYLTFEVYF</sequence>
<evidence type="ECO:0000313" key="3">
    <source>
        <dbReference type="EMBL" id="SHO48194.1"/>
    </source>
</evidence>
<dbReference type="EMBL" id="FRFE01000009">
    <property type="protein sequence ID" value="SHO48194.1"/>
    <property type="molecule type" value="Genomic_DNA"/>
</dbReference>
<accession>A0A1M7Y6G8</accession>
<proteinExistence type="predicted"/>
<keyword evidence="2" id="KW-0732">Signal</keyword>
<evidence type="ECO:0008006" key="5">
    <source>
        <dbReference type="Google" id="ProtNLM"/>
    </source>
</evidence>
<evidence type="ECO:0000256" key="2">
    <source>
        <dbReference type="SAM" id="SignalP"/>
    </source>
</evidence>
<dbReference type="Proteomes" id="UP000184603">
    <property type="component" value="Unassembled WGS sequence"/>
</dbReference>
<evidence type="ECO:0000313" key="4">
    <source>
        <dbReference type="Proteomes" id="UP000184603"/>
    </source>
</evidence>
<feature type="chain" id="PRO_5009929868" description="DUF3373 domain-containing protein" evidence="2">
    <location>
        <begin position="23"/>
        <end position="510"/>
    </location>
</feature>
<dbReference type="Pfam" id="PF11853">
    <property type="entry name" value="DUF3373"/>
    <property type="match status" value="1"/>
</dbReference>
<dbReference type="InterPro" id="IPR021803">
    <property type="entry name" value="DUF3373"/>
</dbReference>
<protein>
    <recommendedName>
        <fullName evidence="5">DUF3373 domain-containing protein</fullName>
    </recommendedName>
</protein>
<feature type="coiled-coil region" evidence="1">
    <location>
        <begin position="21"/>
        <end position="69"/>
    </location>
</feature>
<feature type="signal peptide" evidence="2">
    <location>
        <begin position="1"/>
        <end position="22"/>
    </location>
</feature>
<dbReference type="STRING" id="1121416.SAMN02745220_02186"/>
<name>A0A1M7Y6G8_9BACT</name>
<evidence type="ECO:0000256" key="1">
    <source>
        <dbReference type="SAM" id="Coils"/>
    </source>
</evidence>
<dbReference type="OrthoDB" id="9760233at2"/>